<name>A0A0L0F7Y9_9EUKA</name>
<evidence type="ECO:0000313" key="1">
    <source>
        <dbReference type="EMBL" id="KNC72238.1"/>
    </source>
</evidence>
<dbReference type="RefSeq" id="XP_014146140.1">
    <property type="nucleotide sequence ID" value="XM_014290665.1"/>
</dbReference>
<protein>
    <submittedName>
        <fullName evidence="1">Uncharacterized protein</fullName>
    </submittedName>
</protein>
<gene>
    <name evidence="1" type="ORF">SARC_15212</name>
</gene>
<sequence>MPGKKISLEYEDSAFSKMDPTKVAIVEEFCELLLQSLTDEQLENPDQMKSVVEKLMIRLRRKYKIIVAK</sequence>
<accession>A0A0L0F7Y9</accession>
<organism evidence="1 2">
    <name type="scientific">Sphaeroforma arctica JP610</name>
    <dbReference type="NCBI Taxonomy" id="667725"/>
    <lineage>
        <taxon>Eukaryota</taxon>
        <taxon>Ichthyosporea</taxon>
        <taxon>Ichthyophonida</taxon>
        <taxon>Sphaeroforma</taxon>
    </lineage>
</organism>
<feature type="non-terminal residue" evidence="1">
    <location>
        <position position="69"/>
    </location>
</feature>
<reference evidence="1 2" key="1">
    <citation type="submission" date="2011-02" db="EMBL/GenBank/DDBJ databases">
        <title>The Genome Sequence of Sphaeroforma arctica JP610.</title>
        <authorList>
            <consortium name="The Broad Institute Genome Sequencing Platform"/>
            <person name="Russ C."/>
            <person name="Cuomo C."/>
            <person name="Young S.K."/>
            <person name="Zeng Q."/>
            <person name="Gargeya S."/>
            <person name="Alvarado L."/>
            <person name="Berlin A."/>
            <person name="Chapman S.B."/>
            <person name="Chen Z."/>
            <person name="Freedman E."/>
            <person name="Gellesch M."/>
            <person name="Goldberg J."/>
            <person name="Griggs A."/>
            <person name="Gujja S."/>
            <person name="Heilman E."/>
            <person name="Heiman D."/>
            <person name="Howarth C."/>
            <person name="Mehta T."/>
            <person name="Neiman D."/>
            <person name="Pearson M."/>
            <person name="Roberts A."/>
            <person name="Saif S."/>
            <person name="Shea T."/>
            <person name="Shenoy N."/>
            <person name="Sisk P."/>
            <person name="Stolte C."/>
            <person name="Sykes S."/>
            <person name="White J."/>
            <person name="Yandava C."/>
            <person name="Burger G."/>
            <person name="Gray M.W."/>
            <person name="Holland P.W.H."/>
            <person name="King N."/>
            <person name="Lang F.B.F."/>
            <person name="Roger A.J."/>
            <person name="Ruiz-Trillo I."/>
            <person name="Haas B."/>
            <person name="Nusbaum C."/>
            <person name="Birren B."/>
        </authorList>
    </citation>
    <scope>NUCLEOTIDE SEQUENCE [LARGE SCALE GENOMIC DNA]</scope>
    <source>
        <strain evidence="1 2">JP610</strain>
    </source>
</reference>
<evidence type="ECO:0000313" key="2">
    <source>
        <dbReference type="Proteomes" id="UP000054560"/>
    </source>
</evidence>
<proteinExistence type="predicted"/>
<dbReference type="EMBL" id="KQ247373">
    <property type="protein sequence ID" value="KNC72238.1"/>
    <property type="molecule type" value="Genomic_DNA"/>
</dbReference>
<dbReference type="Proteomes" id="UP000054560">
    <property type="component" value="Unassembled WGS sequence"/>
</dbReference>
<keyword evidence="2" id="KW-1185">Reference proteome</keyword>
<dbReference type="AlphaFoldDB" id="A0A0L0F7Y9"/>
<dbReference type="GeneID" id="25915716"/>